<feature type="domain" description="SGNH hydrolase-type esterase" evidence="2">
    <location>
        <begin position="32"/>
        <end position="221"/>
    </location>
</feature>
<dbReference type="EMBL" id="BOMQ01000092">
    <property type="protein sequence ID" value="GIE53988.1"/>
    <property type="molecule type" value="Genomic_DNA"/>
</dbReference>
<dbReference type="Proteomes" id="UP000647172">
    <property type="component" value="Unassembled WGS sequence"/>
</dbReference>
<organism evidence="3 4">
    <name type="scientific">Actinoplanes nipponensis</name>
    <dbReference type="NCBI Taxonomy" id="135950"/>
    <lineage>
        <taxon>Bacteria</taxon>
        <taxon>Bacillati</taxon>
        <taxon>Actinomycetota</taxon>
        <taxon>Actinomycetes</taxon>
        <taxon>Micromonosporales</taxon>
        <taxon>Micromonosporaceae</taxon>
        <taxon>Actinoplanes</taxon>
    </lineage>
</organism>
<gene>
    <name evidence="3" type="ORF">Ani05nite_75220</name>
</gene>
<dbReference type="SUPFAM" id="SSF52266">
    <property type="entry name" value="SGNH hydrolase"/>
    <property type="match status" value="1"/>
</dbReference>
<accession>A0A919MTU7</accession>
<keyword evidence="4" id="KW-1185">Reference proteome</keyword>
<proteinExistence type="predicted"/>
<evidence type="ECO:0000259" key="2">
    <source>
        <dbReference type="Pfam" id="PF13472"/>
    </source>
</evidence>
<keyword evidence="1" id="KW-0732">Signal</keyword>
<protein>
    <recommendedName>
        <fullName evidence="2">SGNH hydrolase-type esterase domain-containing protein</fullName>
    </recommendedName>
</protein>
<comment type="caution">
    <text evidence="3">The sequence shown here is derived from an EMBL/GenBank/DDBJ whole genome shotgun (WGS) entry which is preliminary data.</text>
</comment>
<evidence type="ECO:0000256" key="1">
    <source>
        <dbReference type="SAM" id="SignalP"/>
    </source>
</evidence>
<dbReference type="InterPro" id="IPR036514">
    <property type="entry name" value="SGNH_hydro_sf"/>
</dbReference>
<feature type="signal peptide" evidence="1">
    <location>
        <begin position="1"/>
        <end position="24"/>
    </location>
</feature>
<dbReference type="Gene3D" id="3.40.50.1110">
    <property type="entry name" value="SGNH hydrolase"/>
    <property type="match status" value="1"/>
</dbReference>
<dbReference type="CDD" id="cd00229">
    <property type="entry name" value="SGNH_hydrolase"/>
    <property type="match status" value="1"/>
</dbReference>
<dbReference type="AlphaFoldDB" id="A0A919MTU7"/>
<evidence type="ECO:0000313" key="4">
    <source>
        <dbReference type="Proteomes" id="UP000647172"/>
    </source>
</evidence>
<sequence length="233" mass="23306">MRFPVALLAVGALAGCATTPPAPAPPVTVVTFGDSVPAGTACDCTPFPGLYATMLSPAAESDDLAEAGATSLGVRRQLATGRARAEVRRANVVLIMAGANDVAADLDDGSYTEAVAAVRANVTAAVSSVRQLRPGVAVLVFGYWNVVEDGEVGARKYDDDRRSTAGAATLACNAALLAAAADAGATYVDTLAPFKGSAGTGDPTPVLAADGDHPNAAGHALLAQAAYRARATP</sequence>
<dbReference type="Pfam" id="PF13472">
    <property type="entry name" value="Lipase_GDSL_2"/>
    <property type="match status" value="1"/>
</dbReference>
<name>A0A919MTU7_9ACTN</name>
<dbReference type="PROSITE" id="PS51257">
    <property type="entry name" value="PROKAR_LIPOPROTEIN"/>
    <property type="match status" value="1"/>
</dbReference>
<dbReference type="InterPro" id="IPR013830">
    <property type="entry name" value="SGNH_hydro"/>
</dbReference>
<reference evidence="3" key="1">
    <citation type="submission" date="2021-01" db="EMBL/GenBank/DDBJ databases">
        <title>Whole genome shotgun sequence of Actinoplanes nipponensis NBRC 14063.</title>
        <authorList>
            <person name="Komaki H."/>
            <person name="Tamura T."/>
        </authorList>
    </citation>
    <scope>NUCLEOTIDE SEQUENCE</scope>
    <source>
        <strain evidence="3">NBRC 14063</strain>
    </source>
</reference>
<dbReference type="RefSeq" id="WP_239131034.1">
    <property type="nucleotide sequence ID" value="NZ_BAAAYJ010000090.1"/>
</dbReference>
<evidence type="ECO:0000313" key="3">
    <source>
        <dbReference type="EMBL" id="GIE53988.1"/>
    </source>
</evidence>
<feature type="chain" id="PRO_5037229459" description="SGNH hydrolase-type esterase domain-containing protein" evidence="1">
    <location>
        <begin position="25"/>
        <end position="233"/>
    </location>
</feature>